<dbReference type="Pfam" id="PF13466">
    <property type="entry name" value="STAS_2"/>
    <property type="match status" value="1"/>
</dbReference>
<evidence type="ECO:0000256" key="2">
    <source>
        <dbReference type="RuleBase" id="RU003749"/>
    </source>
</evidence>
<dbReference type="InterPro" id="IPR003658">
    <property type="entry name" value="Anti-sigma_ant"/>
</dbReference>
<sequence>MTFPQPKGGAGPFTAGPVARQPDMLRLRLGGDLDCDTVHELHEVLDELLDGSAGRKHVVLDCSGLEICDSTGLSALLMVRRRVHDTGAQLHLTGRPPMLRRLLAVTGTEEHFGCPAGPAAPAGDVALPGGTG</sequence>
<dbReference type="RefSeq" id="WP_251410334.1">
    <property type="nucleotide sequence ID" value="NZ_JAMQGM010000012.1"/>
</dbReference>
<gene>
    <name evidence="4" type="ORF">M1E25_05275</name>
</gene>
<comment type="caution">
    <text evidence="4">The sequence shown here is derived from an EMBL/GenBank/DDBJ whole genome shotgun (WGS) entry which is preliminary data.</text>
</comment>
<dbReference type="InterPro" id="IPR036513">
    <property type="entry name" value="STAS_dom_sf"/>
</dbReference>
<dbReference type="PANTHER" id="PTHR33495">
    <property type="entry name" value="ANTI-SIGMA FACTOR ANTAGONIST TM_1081-RELATED-RELATED"/>
    <property type="match status" value="1"/>
</dbReference>
<dbReference type="CDD" id="cd07043">
    <property type="entry name" value="STAS_anti-anti-sigma_factors"/>
    <property type="match status" value="1"/>
</dbReference>
<evidence type="ECO:0000313" key="4">
    <source>
        <dbReference type="EMBL" id="MCM2576771.1"/>
    </source>
</evidence>
<evidence type="ECO:0000313" key="5">
    <source>
        <dbReference type="Proteomes" id="UP001167160"/>
    </source>
</evidence>
<accession>A0ABT0X2K2</accession>
<dbReference type="PROSITE" id="PS50801">
    <property type="entry name" value="STAS"/>
    <property type="match status" value="1"/>
</dbReference>
<dbReference type="SUPFAM" id="SSF52091">
    <property type="entry name" value="SpoIIaa-like"/>
    <property type="match status" value="1"/>
</dbReference>
<dbReference type="InterPro" id="IPR002645">
    <property type="entry name" value="STAS_dom"/>
</dbReference>
<dbReference type="InterPro" id="IPR058548">
    <property type="entry name" value="MlaB-like_STAS"/>
</dbReference>
<organism evidence="4 5">
    <name type="scientific">Streptomyces meridianus</name>
    <dbReference type="NCBI Taxonomy" id="2938945"/>
    <lineage>
        <taxon>Bacteria</taxon>
        <taxon>Bacillati</taxon>
        <taxon>Actinomycetota</taxon>
        <taxon>Actinomycetes</taxon>
        <taxon>Kitasatosporales</taxon>
        <taxon>Streptomycetaceae</taxon>
        <taxon>Streptomyces</taxon>
    </lineage>
</organism>
<feature type="domain" description="STAS" evidence="3">
    <location>
        <begin position="14"/>
        <end position="107"/>
    </location>
</feature>
<protein>
    <recommendedName>
        <fullName evidence="2">Anti-sigma factor antagonist</fullName>
    </recommendedName>
</protein>
<dbReference type="EMBL" id="JAMQGM010000012">
    <property type="protein sequence ID" value="MCM2576771.1"/>
    <property type="molecule type" value="Genomic_DNA"/>
</dbReference>
<evidence type="ECO:0000256" key="1">
    <source>
        <dbReference type="ARBA" id="ARBA00009013"/>
    </source>
</evidence>
<comment type="similarity">
    <text evidence="1 2">Belongs to the anti-sigma-factor antagonist family.</text>
</comment>
<dbReference type="NCBIfam" id="TIGR00377">
    <property type="entry name" value="ant_ant_sig"/>
    <property type="match status" value="1"/>
</dbReference>
<reference evidence="4" key="1">
    <citation type="journal article" date="2023" name="Int. J. Syst. Evol. Microbiol.">
        <title>Streptomyces meridianus sp. nov. isolated from brackish water of the Tagus estuary in Alcochete, Portugal.</title>
        <authorList>
            <person name="Santos J.D.N."/>
            <person name="Klimek D."/>
            <person name="Calusinska M."/>
            <person name="Lobo Da Cunha A."/>
            <person name="Catita J."/>
            <person name="Goncalves H."/>
            <person name="Gonzalez I."/>
            <person name="Reyes F."/>
            <person name="Lage O.M."/>
        </authorList>
    </citation>
    <scope>NUCLEOTIDE SEQUENCE</scope>
    <source>
        <strain evidence="4">MTZ3.1</strain>
    </source>
</reference>
<proteinExistence type="inferred from homology"/>
<evidence type="ECO:0000259" key="3">
    <source>
        <dbReference type="PROSITE" id="PS50801"/>
    </source>
</evidence>
<name>A0ABT0X2K2_9ACTN</name>
<dbReference type="Proteomes" id="UP001167160">
    <property type="component" value="Unassembled WGS sequence"/>
</dbReference>
<keyword evidence="5" id="KW-1185">Reference proteome</keyword>
<dbReference type="PANTHER" id="PTHR33495:SF2">
    <property type="entry name" value="ANTI-SIGMA FACTOR ANTAGONIST TM_1081-RELATED"/>
    <property type="match status" value="1"/>
</dbReference>
<dbReference type="Gene3D" id="3.30.750.24">
    <property type="entry name" value="STAS domain"/>
    <property type="match status" value="1"/>
</dbReference>